<organism evidence="1 2">
    <name type="scientific">Natronosalvus hydrolyticus</name>
    <dbReference type="NCBI Taxonomy" id="2979988"/>
    <lineage>
        <taxon>Archaea</taxon>
        <taxon>Methanobacteriati</taxon>
        <taxon>Methanobacteriota</taxon>
        <taxon>Stenosarchaea group</taxon>
        <taxon>Halobacteria</taxon>
        <taxon>Halobacteriales</taxon>
        <taxon>Natrialbaceae</taxon>
        <taxon>Natronosalvus</taxon>
    </lineage>
</organism>
<sequence>MSVDELREYGLAEMDDDEMRSFLASQKTGVLGLPGEGGPYLLPLSYRYNGNNRLYFTFLLGSSSRKETLSEGADAASFLVYKVDTMYNWESVLLSGTIDAVPESEWGDLEEPQNHVWQPSLFEEASLSGSVKIYEFRIEDLTGIKHQGLPPALQPDGE</sequence>
<dbReference type="EMBL" id="JAOPJZ010000001">
    <property type="protein sequence ID" value="MCU4750655.1"/>
    <property type="molecule type" value="Genomic_DNA"/>
</dbReference>
<dbReference type="SUPFAM" id="SSF50475">
    <property type="entry name" value="FMN-binding split barrel"/>
    <property type="match status" value="1"/>
</dbReference>
<dbReference type="RefSeq" id="WP_342805651.1">
    <property type="nucleotide sequence ID" value="NZ_JAOPJZ010000001.1"/>
</dbReference>
<dbReference type="Gene3D" id="2.30.110.10">
    <property type="entry name" value="Electron Transport, Fmn-binding Protein, Chain A"/>
    <property type="match status" value="1"/>
</dbReference>
<dbReference type="InterPro" id="IPR012349">
    <property type="entry name" value="Split_barrel_FMN-bd"/>
</dbReference>
<dbReference type="Pfam" id="PF12900">
    <property type="entry name" value="Pyridox_ox_2"/>
    <property type="match status" value="1"/>
</dbReference>
<accession>A0AAP3E560</accession>
<comment type="caution">
    <text evidence="1">The sequence shown here is derived from an EMBL/GenBank/DDBJ whole genome shotgun (WGS) entry which is preliminary data.</text>
</comment>
<dbReference type="Proteomes" id="UP001321047">
    <property type="component" value="Unassembled WGS sequence"/>
</dbReference>
<evidence type="ECO:0000313" key="2">
    <source>
        <dbReference type="Proteomes" id="UP001321047"/>
    </source>
</evidence>
<dbReference type="InterPro" id="IPR024747">
    <property type="entry name" value="Pyridox_Oxase-rel"/>
</dbReference>
<keyword evidence="2" id="KW-1185">Reference proteome</keyword>
<protein>
    <submittedName>
        <fullName evidence="1">Pyridoxamine 5'-phosphate oxidase family protein</fullName>
    </submittedName>
</protein>
<reference evidence="1 2" key="1">
    <citation type="submission" date="2022-09" db="EMBL/GenBank/DDBJ databases">
        <title>Enrichment on poylsaccharides allowed isolation of novel metabolic and taxonomic groups of Haloarchaea.</title>
        <authorList>
            <person name="Sorokin D.Y."/>
            <person name="Elcheninov A.G."/>
            <person name="Khizhniak T.V."/>
            <person name="Kolganova T.V."/>
            <person name="Kublanov I.V."/>
        </authorList>
    </citation>
    <scope>NUCLEOTIDE SEQUENCE [LARGE SCALE GENOMIC DNA]</scope>
    <source>
        <strain evidence="1 2">AArc-curdl1</strain>
    </source>
</reference>
<dbReference type="AlphaFoldDB" id="A0AAP3E560"/>
<name>A0AAP3E560_9EURY</name>
<evidence type="ECO:0000313" key="1">
    <source>
        <dbReference type="EMBL" id="MCU4750655.1"/>
    </source>
</evidence>
<proteinExistence type="predicted"/>
<gene>
    <name evidence="1" type="ORF">OB919_01450</name>
</gene>